<keyword evidence="1" id="KW-0472">Membrane</keyword>
<evidence type="ECO:0000313" key="5">
    <source>
        <dbReference type="Proteomes" id="UP001172791"/>
    </source>
</evidence>
<evidence type="ECO:0000313" key="2">
    <source>
        <dbReference type="EMBL" id="MDN4576419.1"/>
    </source>
</evidence>
<name>A0AAW7MUG3_9BURK</name>
<evidence type="ECO:0000256" key="1">
    <source>
        <dbReference type="SAM" id="Phobius"/>
    </source>
</evidence>
<dbReference type="RefSeq" id="WP_301236810.1">
    <property type="nucleotide sequence ID" value="NZ_QAIC01000042.1"/>
</dbReference>
<keyword evidence="1" id="KW-0812">Transmembrane</keyword>
<dbReference type="AlphaFoldDB" id="A0AAW7MUG3"/>
<organism evidence="2 5">
    <name type="scientific">Pandoraea cepalis</name>
    <dbReference type="NCBI Taxonomy" id="2508294"/>
    <lineage>
        <taxon>Bacteria</taxon>
        <taxon>Pseudomonadati</taxon>
        <taxon>Pseudomonadota</taxon>
        <taxon>Betaproteobacteria</taxon>
        <taxon>Burkholderiales</taxon>
        <taxon>Burkholderiaceae</taxon>
        <taxon>Pandoraea</taxon>
    </lineage>
</organism>
<evidence type="ECO:0000313" key="4">
    <source>
        <dbReference type="Proteomes" id="UP001172788"/>
    </source>
</evidence>
<gene>
    <name evidence="2" type="ORF">DBA34_24495</name>
    <name evidence="3" type="ORF">DBB29_11055</name>
</gene>
<feature type="transmembrane region" description="Helical" evidence="1">
    <location>
        <begin position="7"/>
        <end position="29"/>
    </location>
</feature>
<evidence type="ECO:0000313" key="3">
    <source>
        <dbReference type="EMBL" id="MDN4578651.1"/>
    </source>
</evidence>
<keyword evidence="4" id="KW-1185">Reference proteome</keyword>
<accession>A0AAW7MUG3</accession>
<dbReference type="EMBL" id="QAIC01000042">
    <property type="protein sequence ID" value="MDN4576419.1"/>
    <property type="molecule type" value="Genomic_DNA"/>
</dbReference>
<reference evidence="2" key="1">
    <citation type="submission" date="2018-04" db="EMBL/GenBank/DDBJ databases">
        <authorList>
            <person name="Jy Z."/>
        </authorList>
    </citation>
    <scope>NUCLEOTIDE SEQUENCE</scope>
    <source>
        <strain evidence="3">AS13</strain>
        <strain evidence="2">LA18</strain>
    </source>
</reference>
<keyword evidence="1" id="KW-1133">Transmembrane helix</keyword>
<dbReference type="Proteomes" id="UP001172791">
    <property type="component" value="Unassembled WGS sequence"/>
</dbReference>
<proteinExistence type="predicted"/>
<protein>
    <recommendedName>
        <fullName evidence="6">Shufflon system plasmid conjugative transfer pilus tip adhesin PilV</fullName>
    </recommendedName>
</protein>
<comment type="caution">
    <text evidence="2">The sequence shown here is derived from an EMBL/GenBank/DDBJ whole genome shotgun (WGS) entry which is preliminary data.</text>
</comment>
<dbReference type="EMBL" id="QAID01000039">
    <property type="protein sequence ID" value="MDN4578651.1"/>
    <property type="molecule type" value="Genomic_DNA"/>
</dbReference>
<evidence type="ECO:0008006" key="6">
    <source>
        <dbReference type="Google" id="ProtNLM"/>
    </source>
</evidence>
<sequence>MRRKQSGIFLISAAIAVAVAGMLITFWGVNYTRQLRVERAERIGESLKIMGDATQSFAVTYHDRLNKLFEKNEPFIIDGVQFTATGTAPRMVGNLTAENLIKVMNVRGAASKPPNGMGEYAIRVYEDCVNNQCDIKTLVYLTKPIKRAYSDAPDYDAAATAMRKIGALGGISRQNAPDQFHFLDNDGSQRTVMNPGGQPGLIAVRGGHQTSAMDTLLSLDGRKSMTGNLNLADKSRGANGPVTHHDIVGAGNIEGTGTLKMASLDVVGAASIQGPLNMESRQNNKRVNNNIVNAGNIEGTGHLKMAGLQVESATVGALTATEGATISGNLNLQDNDIDRANSVKARSVKASNVESRSLKSTSGVVELGDAVVEGTQCDVWGLGRDGAGRILSCQQDKDTSWKWKLSMQSAPVTKDDVPQPVVEQIINDNRGSGLYISSFTVSSPRQGKEAVGFPLLLGSKGGVCKAENGAFVRVDDYWETGRRNSWGYEQVGFQLQRGQGTGRMMCLTTGRIAQPTHGGYEIDKNSTNRSRIGARFFIVRWARGAKLDGSSGYSGDFGSYFYVPQGHADFDAELRKFLLMRSSASPVPAGGVDTVQSSNGAWRSLF</sequence>
<dbReference type="Proteomes" id="UP001172788">
    <property type="component" value="Unassembled WGS sequence"/>
</dbReference>